<accession>A0AAV9ZTL0</accession>
<name>A0AAV9ZTL0_9AGAR</name>
<reference evidence="1 2" key="1">
    <citation type="journal article" date="2024" name="J Genomics">
        <title>Draft genome sequencing and assembly of Favolaschia claudopus CIRM-BRFM 2984 isolated from oak limbs.</title>
        <authorList>
            <person name="Navarro D."/>
            <person name="Drula E."/>
            <person name="Chaduli D."/>
            <person name="Cazenave R."/>
            <person name="Ahrendt S."/>
            <person name="Wang J."/>
            <person name="Lipzen A."/>
            <person name="Daum C."/>
            <person name="Barry K."/>
            <person name="Grigoriev I.V."/>
            <person name="Favel A."/>
            <person name="Rosso M.N."/>
            <person name="Martin F."/>
        </authorList>
    </citation>
    <scope>NUCLEOTIDE SEQUENCE [LARGE SCALE GENOMIC DNA]</scope>
    <source>
        <strain evidence="1 2">CIRM-BRFM 2984</strain>
    </source>
</reference>
<dbReference type="AlphaFoldDB" id="A0AAV9ZTL0"/>
<dbReference type="Proteomes" id="UP001362999">
    <property type="component" value="Unassembled WGS sequence"/>
</dbReference>
<evidence type="ECO:0000313" key="1">
    <source>
        <dbReference type="EMBL" id="KAK6992299.1"/>
    </source>
</evidence>
<comment type="caution">
    <text evidence="1">The sequence shown here is derived from an EMBL/GenBank/DDBJ whole genome shotgun (WGS) entry which is preliminary data.</text>
</comment>
<organism evidence="1 2">
    <name type="scientific">Favolaschia claudopus</name>
    <dbReference type="NCBI Taxonomy" id="2862362"/>
    <lineage>
        <taxon>Eukaryota</taxon>
        <taxon>Fungi</taxon>
        <taxon>Dikarya</taxon>
        <taxon>Basidiomycota</taxon>
        <taxon>Agaricomycotina</taxon>
        <taxon>Agaricomycetes</taxon>
        <taxon>Agaricomycetidae</taxon>
        <taxon>Agaricales</taxon>
        <taxon>Marasmiineae</taxon>
        <taxon>Mycenaceae</taxon>
        <taxon>Favolaschia</taxon>
    </lineage>
</organism>
<evidence type="ECO:0000313" key="2">
    <source>
        <dbReference type="Proteomes" id="UP001362999"/>
    </source>
</evidence>
<dbReference type="EMBL" id="JAWWNJ010000111">
    <property type="protein sequence ID" value="KAK6992299.1"/>
    <property type="molecule type" value="Genomic_DNA"/>
</dbReference>
<protein>
    <submittedName>
        <fullName evidence="1">Uncharacterized protein</fullName>
    </submittedName>
</protein>
<proteinExistence type="predicted"/>
<gene>
    <name evidence="1" type="ORF">R3P38DRAFT_3226126</name>
</gene>
<keyword evidence="2" id="KW-1185">Reference proteome</keyword>
<sequence>MSSDNDFLKSDWILQNKKWATAPPRVKKGVSALYALPQIVEFELLPSPYLPIAQMLEFKLPFQNPARPNFSPLLFFSSNLPDALGSDLVTRIRHLPIPDSKTIKKLVTVRGQSVLDGLLVYTISAAVDDMKKPWGRWRDSQAWVSSQRKMSRKNPSRAVLAAESTALLAQLPWGVAKRGMSDSEPYHSLWRLYPPQSVMLPALPMTESSSVSANEGAPLNSKLPKRLYRNIIDGTLPTLPFAQNFPPMKRKRKSSACSSQVESKELPKGSGLFSDASTFKSIPTELLSLIFEFAAGGSPLLLPCFREPRAPRVVIPLLLSQNIVVENAPRLRFLHVDLDEEGTEIFMRLPHHMFPVLKDLSIHFVGQKFTLFLEGSVFSLGVNLGQLQSLSLDMRVQQNQFFEDILPLLSATLQSFKLELFAKSLQSSSDLSRKAYTVAS</sequence>